<comment type="caution">
    <text evidence="1">The sequence shown here is derived from an EMBL/GenBank/DDBJ whole genome shotgun (WGS) entry which is preliminary data.</text>
</comment>
<accession>A0A840IGL1</accession>
<keyword evidence="2" id="KW-1185">Reference proteome</keyword>
<dbReference type="AlphaFoldDB" id="A0A840IGL1"/>
<dbReference type="Proteomes" id="UP000585272">
    <property type="component" value="Unassembled WGS sequence"/>
</dbReference>
<protein>
    <submittedName>
        <fullName evidence="1">Uncharacterized protein</fullName>
    </submittedName>
</protein>
<dbReference type="RefSeq" id="WP_183342940.1">
    <property type="nucleotide sequence ID" value="NZ_JACHNU010000003.1"/>
</dbReference>
<dbReference type="EMBL" id="JACHNU010000003">
    <property type="protein sequence ID" value="MBB4663214.1"/>
    <property type="molecule type" value="Genomic_DNA"/>
</dbReference>
<gene>
    <name evidence="1" type="ORF">BDZ31_002803</name>
</gene>
<reference evidence="1 2" key="1">
    <citation type="submission" date="2020-08" db="EMBL/GenBank/DDBJ databases">
        <title>Genomic Encyclopedia of Archaeal and Bacterial Type Strains, Phase II (KMG-II): from individual species to whole genera.</title>
        <authorList>
            <person name="Goeker M."/>
        </authorList>
    </citation>
    <scope>NUCLEOTIDE SEQUENCE [LARGE SCALE GENOMIC DNA]</scope>
    <source>
        <strain evidence="1 2">DSM 23288</strain>
    </source>
</reference>
<proteinExistence type="predicted"/>
<sequence length="120" mass="13556">MADRYRLTVRTGPRVERARFDSLDAALDELEQRVAHLSLRPRRETIDVKTRRFSPAEQVVARAELSGPERFLPRVRAGVDVRGDGSTEAWTGRASRKVVERRDDETATTALRRALADGRG</sequence>
<name>A0A840IGL1_9ACTN</name>
<organism evidence="1 2">
    <name type="scientific">Conexibacter arvalis</name>
    <dbReference type="NCBI Taxonomy" id="912552"/>
    <lineage>
        <taxon>Bacteria</taxon>
        <taxon>Bacillati</taxon>
        <taxon>Actinomycetota</taxon>
        <taxon>Thermoleophilia</taxon>
        <taxon>Solirubrobacterales</taxon>
        <taxon>Conexibacteraceae</taxon>
        <taxon>Conexibacter</taxon>
    </lineage>
</organism>
<evidence type="ECO:0000313" key="1">
    <source>
        <dbReference type="EMBL" id="MBB4663214.1"/>
    </source>
</evidence>
<evidence type="ECO:0000313" key="2">
    <source>
        <dbReference type="Proteomes" id="UP000585272"/>
    </source>
</evidence>